<organism evidence="1 2">
    <name type="scientific">Metamycoplasma auris 15026</name>
    <dbReference type="NCBI Taxonomy" id="1188233"/>
    <lineage>
        <taxon>Bacteria</taxon>
        <taxon>Bacillati</taxon>
        <taxon>Mycoplasmatota</taxon>
        <taxon>Mycoplasmoidales</taxon>
        <taxon>Metamycoplasmataceae</taxon>
        <taxon>Metamycoplasma</taxon>
    </lineage>
</organism>
<dbReference type="eggNOG" id="ENOG5031YVB">
    <property type="taxonomic scope" value="Bacteria"/>
</dbReference>
<dbReference type="Proteomes" id="UP000013131">
    <property type="component" value="Unassembled WGS sequence"/>
</dbReference>
<protein>
    <recommendedName>
        <fullName evidence="3">DUF2714 domain-containing protein</fullName>
    </recommendedName>
</protein>
<keyword evidence="2" id="KW-1185">Reference proteome</keyword>
<proteinExistence type="predicted"/>
<accession>N9V079</accession>
<evidence type="ECO:0000313" key="1">
    <source>
        <dbReference type="EMBL" id="ENY68822.1"/>
    </source>
</evidence>
<sequence length="153" mass="18290">MHKKPEIVIEKNKEKILFFLEESKMLQTNNFIDYNKFLSTILLKTKLNSDDKNVLNFINKIKNSLENFESLILEDITIAFLINEKFSFDKKVPFIIKNEKKQPSVNLFEQAFNLQLQELIKDNYYIEFLPNIVLYFSSNAQDLKLYIKKSYFN</sequence>
<dbReference type="Pfam" id="PF10896">
    <property type="entry name" value="DUF2714"/>
    <property type="match status" value="1"/>
</dbReference>
<dbReference type="PATRIC" id="fig|1188233.3.peg.299"/>
<dbReference type="EMBL" id="AORI01000009">
    <property type="protein sequence ID" value="ENY68822.1"/>
    <property type="molecule type" value="Genomic_DNA"/>
</dbReference>
<dbReference type="OrthoDB" id="398390at2"/>
<comment type="caution">
    <text evidence="1">The sequence shown here is derived from an EMBL/GenBank/DDBJ whole genome shotgun (WGS) entry which is preliminary data.</text>
</comment>
<name>N9V079_9BACT</name>
<dbReference type="STRING" id="1188233.MAU_3070"/>
<evidence type="ECO:0000313" key="2">
    <source>
        <dbReference type="Proteomes" id="UP000013131"/>
    </source>
</evidence>
<gene>
    <name evidence="1" type="ORF">MAU_3070</name>
</gene>
<dbReference type="RefSeq" id="WP_004424304.1">
    <property type="nucleotide sequence ID" value="NZ_AORI01000009.1"/>
</dbReference>
<evidence type="ECO:0008006" key="3">
    <source>
        <dbReference type="Google" id="ProtNLM"/>
    </source>
</evidence>
<dbReference type="AlphaFoldDB" id="N9V079"/>
<dbReference type="InterPro" id="IPR021222">
    <property type="entry name" value="DUF2714"/>
</dbReference>
<reference evidence="1 2" key="1">
    <citation type="journal article" date="2013" name="Genome Announc.">
        <title>Draft Genome Sequences of Mycoplasma auris and Mycoplasma yeatsii, Two Species of the Ear Canal of Caprinae.</title>
        <authorList>
            <person name="Dordet-Frisoni E."/>
            <person name="Baranowski E."/>
            <person name="Barre A."/>
            <person name="Blanchard A."/>
            <person name="Breton M."/>
            <person name="Couture C."/>
            <person name="Dupuy V."/>
            <person name="Gaurivaud P."/>
            <person name="Jacob D."/>
            <person name="Lemaitre C."/>
            <person name="Manso-Silvan L."/>
            <person name="Nikolski M."/>
            <person name="Nouvel L.X."/>
            <person name="Poumarat F."/>
            <person name="Sirand-Pugnet P."/>
            <person name="Thebault P."/>
            <person name="Theil S."/>
            <person name="Thiaucourt F."/>
            <person name="Citti C."/>
            <person name="Tardy F."/>
        </authorList>
    </citation>
    <scope>NUCLEOTIDE SEQUENCE [LARGE SCALE GENOMIC DNA]</scope>
    <source>
        <strain evidence="1 2">15026</strain>
    </source>
</reference>